<evidence type="ECO:0000313" key="3">
    <source>
        <dbReference type="Proteomes" id="UP000747399"/>
    </source>
</evidence>
<comment type="caution">
    <text evidence="2">The sequence shown here is derived from an EMBL/GenBank/DDBJ whole genome shotgun (WGS) entry which is preliminary data.</text>
</comment>
<proteinExistence type="predicted"/>
<feature type="compositionally biased region" description="Pro residues" evidence="1">
    <location>
        <begin position="307"/>
        <end position="318"/>
    </location>
</feature>
<feature type="compositionally biased region" description="Low complexity" evidence="1">
    <location>
        <begin position="972"/>
        <end position="982"/>
    </location>
</feature>
<feature type="region of interest" description="Disordered" evidence="1">
    <location>
        <begin position="952"/>
        <end position="1043"/>
    </location>
</feature>
<feature type="compositionally biased region" description="Polar residues" evidence="1">
    <location>
        <begin position="1030"/>
        <end position="1042"/>
    </location>
</feature>
<feature type="compositionally biased region" description="Polar residues" evidence="1">
    <location>
        <begin position="177"/>
        <end position="197"/>
    </location>
</feature>
<gene>
    <name evidence="2" type="ORF">Vafri_13133</name>
</gene>
<feature type="compositionally biased region" description="Basic and acidic residues" evidence="1">
    <location>
        <begin position="222"/>
        <end position="236"/>
    </location>
</feature>
<dbReference type="EMBL" id="BNCO01000029">
    <property type="protein sequence ID" value="GIL57940.1"/>
    <property type="molecule type" value="Genomic_DNA"/>
</dbReference>
<feature type="non-terminal residue" evidence="2">
    <location>
        <position position="1100"/>
    </location>
</feature>
<name>A0A8J4BFU0_9CHLO</name>
<feature type="region of interest" description="Disordered" evidence="1">
    <location>
        <begin position="565"/>
        <end position="607"/>
    </location>
</feature>
<organism evidence="2 3">
    <name type="scientific">Volvox africanus</name>
    <dbReference type="NCBI Taxonomy" id="51714"/>
    <lineage>
        <taxon>Eukaryota</taxon>
        <taxon>Viridiplantae</taxon>
        <taxon>Chlorophyta</taxon>
        <taxon>core chlorophytes</taxon>
        <taxon>Chlorophyceae</taxon>
        <taxon>CS clade</taxon>
        <taxon>Chlamydomonadales</taxon>
        <taxon>Volvocaceae</taxon>
        <taxon>Volvox</taxon>
    </lineage>
</organism>
<dbReference type="Proteomes" id="UP000747399">
    <property type="component" value="Unassembled WGS sequence"/>
</dbReference>
<feature type="region of interest" description="Disordered" evidence="1">
    <location>
        <begin position="173"/>
        <end position="278"/>
    </location>
</feature>
<evidence type="ECO:0000313" key="2">
    <source>
        <dbReference type="EMBL" id="GIL57940.1"/>
    </source>
</evidence>
<feature type="compositionally biased region" description="Polar residues" evidence="1">
    <location>
        <begin position="565"/>
        <end position="585"/>
    </location>
</feature>
<feature type="compositionally biased region" description="Polar residues" evidence="1">
    <location>
        <begin position="205"/>
        <end position="215"/>
    </location>
</feature>
<feature type="region of interest" description="Disordered" evidence="1">
    <location>
        <begin position="340"/>
        <end position="359"/>
    </location>
</feature>
<evidence type="ECO:0000256" key="1">
    <source>
        <dbReference type="SAM" id="MobiDB-lite"/>
    </source>
</evidence>
<feature type="region of interest" description="Disordered" evidence="1">
    <location>
        <begin position="300"/>
        <end position="332"/>
    </location>
</feature>
<accession>A0A8J4BFU0</accession>
<sequence length="1100" mass="112752">INKGVKSYYIVPVLPWRKQTIPQITPFLVSDRGGREELAVYRSLDEHSAHALPRMLHARRQIIWIEDTTTLMPVQAAHNLAAMHYARDSRLKLQSNGGKYPDGFDSDGGKEVKELSKWSTAHPMASVSSVLMQSVEPLEDFATGVTELLPNPTAPSAAEVRLVLARRRMLDRERAQHAQNSTGNDTSSQVHQEQPQIPSVGGQGVVNQSNDNGMLTPNALVDKPRTKTVEFEDRAGKKLSQGTADTTGCQGVAESSPARDSSTAATTPPPVELVQEDAQDSRLVLPVLESLIALRRSRLTRPTQPAQQPPQSPHPPARPSNMSTNGGSCGGGTAAGDAASWYGSSGAPSPSAAVKSTGAKTTRRFGMNTANTNANASGAAAAAAAAAPPQLRLQSDLTVAQADGVSAAAAAAATPPASAAVGSNRPQMMLSGPPMMQPPTLSQFPGPFRSTRRWEVFLPDGPCGAPVSGVMGGGLVTPSGASFSATTRATGATATAATGSSGRACGVSWAGNEASLDRVTVAVGSSLHGSKLSAAASTAAAATGAAAATPAAMFSSMGQMAVTATGRSSDASTSVCPTSRVSPRTSIELGLASSTDGGPDDSGGMPRSIDRQRALLQEWHEWRERGSLGPPPGIDEETDCSGDGVAAAAVASVGKNMDDDEEEGANDDDDGCELLLGLSSGRRLAGKLAAGPAAAAAAAAAVGHDDDDDGYDESPEVGQEVWGRSRRITQSFDLLELEGLSVPASMAKTSMSAPLGLVLSPTSPAGPPPPTILSGISSPSAAPSMSAAQGLGAAVPLSPMASRRRGDNTNGARPGVGPLALPMWLNRALGATTAVAPMPVPMSVSVSVPADEAIPCEDGGGHGSAPSAPAPATAAAASAASAVATSSRIPSLANAKHLSFTSKFNRFRERIQSFSMVHPAPAIEVSVTERAQSMMGGGAAGPKIRVAVSNDGRNTLTTTPLGPGHGAPELFQQQQQQQQQQQPMVRQTQSRKGLPGAGTGASTDLSIRPAGRGSTDATASRVSNRHSLDSRVSNSKGRNPTVESLMPMSPGGAVGGGVGQQPQQQGFHEAFVLTNSVDRSRRGDPSVHQVPGLLPPVRLL</sequence>
<dbReference type="AlphaFoldDB" id="A0A8J4BFU0"/>
<protein>
    <submittedName>
        <fullName evidence="2">Uncharacterized protein</fullName>
    </submittedName>
</protein>
<reference evidence="2" key="1">
    <citation type="journal article" date="2021" name="Proc. Natl. Acad. Sci. U.S.A.">
        <title>Three genomes in the algal genus Volvox reveal the fate of a haploid sex-determining region after a transition to homothallism.</title>
        <authorList>
            <person name="Yamamoto K."/>
            <person name="Hamaji T."/>
            <person name="Kawai-Toyooka H."/>
            <person name="Matsuzaki R."/>
            <person name="Takahashi F."/>
            <person name="Nishimura Y."/>
            <person name="Kawachi M."/>
            <person name="Noguchi H."/>
            <person name="Minakuchi Y."/>
            <person name="Umen J.G."/>
            <person name="Toyoda A."/>
            <person name="Nozaki H."/>
        </authorList>
    </citation>
    <scope>NUCLEOTIDE SEQUENCE</scope>
    <source>
        <strain evidence="2">NIES-3780</strain>
    </source>
</reference>
<feature type="compositionally biased region" description="Low complexity" evidence="1">
    <location>
        <begin position="340"/>
        <end position="353"/>
    </location>
</feature>
<feature type="compositionally biased region" description="Polar residues" evidence="1">
    <location>
        <begin position="240"/>
        <end position="249"/>
    </location>
</feature>
<keyword evidence="3" id="KW-1185">Reference proteome</keyword>